<sequence>MAFLSIKYDQLLTQRNKMFQKKDMLRLHIIGYVLGLYGSAIKIHDSAPYAIRDKIDEYSPTSGSYGRNVANSQLWLCTFSQLLLWSRCPLWFLQSPHCNCRAMQPTHGPGLHHNAKLWL</sequence>
<proteinExistence type="predicted"/>
<protein>
    <submittedName>
        <fullName evidence="1">Uncharacterized protein</fullName>
    </submittedName>
</protein>
<evidence type="ECO:0000313" key="2">
    <source>
        <dbReference type="Proteomes" id="UP000315003"/>
    </source>
</evidence>
<name>A0A517SZK7_9BACT</name>
<dbReference type="AlphaFoldDB" id="A0A517SZK7"/>
<reference evidence="1 2" key="1">
    <citation type="submission" date="2019-02" db="EMBL/GenBank/DDBJ databases">
        <title>Deep-cultivation of Planctomycetes and their phenomic and genomic characterization uncovers novel biology.</title>
        <authorList>
            <person name="Wiegand S."/>
            <person name="Jogler M."/>
            <person name="Boedeker C."/>
            <person name="Pinto D."/>
            <person name="Vollmers J."/>
            <person name="Rivas-Marin E."/>
            <person name="Kohn T."/>
            <person name="Peeters S.H."/>
            <person name="Heuer A."/>
            <person name="Rast P."/>
            <person name="Oberbeckmann S."/>
            <person name="Bunk B."/>
            <person name="Jeske O."/>
            <person name="Meyerdierks A."/>
            <person name="Storesund J.E."/>
            <person name="Kallscheuer N."/>
            <person name="Luecker S."/>
            <person name="Lage O.M."/>
            <person name="Pohl T."/>
            <person name="Merkel B.J."/>
            <person name="Hornburger P."/>
            <person name="Mueller R.-W."/>
            <person name="Bruemmer F."/>
            <person name="Labrenz M."/>
            <person name="Spormann A.M."/>
            <person name="Op den Camp H."/>
            <person name="Overmann J."/>
            <person name="Amann R."/>
            <person name="Jetten M.S.M."/>
            <person name="Mascher T."/>
            <person name="Medema M.H."/>
            <person name="Devos D.P."/>
            <person name="Kaster A.-K."/>
            <person name="Ovreas L."/>
            <person name="Rohde M."/>
            <person name="Galperin M.Y."/>
            <person name="Jogler C."/>
        </authorList>
    </citation>
    <scope>NUCLEOTIDE SEQUENCE [LARGE SCALE GENOMIC DNA]</scope>
    <source>
        <strain evidence="1 2">SV_7m_r</strain>
    </source>
</reference>
<keyword evidence="2" id="KW-1185">Reference proteome</keyword>
<organism evidence="1 2">
    <name type="scientific">Stieleria bergensis</name>
    <dbReference type="NCBI Taxonomy" id="2528025"/>
    <lineage>
        <taxon>Bacteria</taxon>
        <taxon>Pseudomonadati</taxon>
        <taxon>Planctomycetota</taxon>
        <taxon>Planctomycetia</taxon>
        <taxon>Pirellulales</taxon>
        <taxon>Pirellulaceae</taxon>
        <taxon>Stieleria</taxon>
    </lineage>
</organism>
<evidence type="ECO:0000313" key="1">
    <source>
        <dbReference type="EMBL" id="QDT61512.1"/>
    </source>
</evidence>
<dbReference type="EMBL" id="CP036272">
    <property type="protein sequence ID" value="QDT61512.1"/>
    <property type="molecule type" value="Genomic_DNA"/>
</dbReference>
<dbReference type="Proteomes" id="UP000315003">
    <property type="component" value="Chromosome"/>
</dbReference>
<gene>
    <name evidence="1" type="ORF">SV7mr_40490</name>
</gene>
<accession>A0A517SZK7</accession>